<proteinExistence type="inferred from homology"/>
<evidence type="ECO:0000259" key="6">
    <source>
        <dbReference type="Pfam" id="PF03810"/>
    </source>
</evidence>
<dbReference type="InterPro" id="IPR013598">
    <property type="entry name" value="Exportin-1/Importin-b-like"/>
</dbReference>
<feature type="domain" description="Importin N-terminal" evidence="6">
    <location>
        <begin position="63"/>
        <end position="100"/>
    </location>
</feature>
<dbReference type="PANTHER" id="PTHR12363:SF33">
    <property type="entry name" value="IMPORTIN-13"/>
    <property type="match status" value="1"/>
</dbReference>
<dbReference type="EMBL" id="WIXP02000016">
    <property type="protein sequence ID" value="KAF6198134.1"/>
    <property type="molecule type" value="Genomic_DNA"/>
</dbReference>
<gene>
    <name evidence="8" type="ORF">GE061_007881</name>
</gene>
<dbReference type="GO" id="GO:0031267">
    <property type="term" value="F:small GTPase binding"/>
    <property type="evidence" value="ECO:0007669"/>
    <property type="project" value="InterPro"/>
</dbReference>
<dbReference type="PANTHER" id="PTHR12363">
    <property type="entry name" value="TRANSPORTIN 3 AND IMPORTIN 13"/>
    <property type="match status" value="1"/>
</dbReference>
<dbReference type="Pfam" id="PF18806">
    <property type="entry name" value="Importin_rep_3"/>
    <property type="match status" value="1"/>
</dbReference>
<dbReference type="Proteomes" id="UP000466442">
    <property type="component" value="Linkage Group LG16"/>
</dbReference>
<dbReference type="GO" id="GO:0006606">
    <property type="term" value="P:protein import into nucleus"/>
    <property type="evidence" value="ECO:0007669"/>
    <property type="project" value="TreeGrafter"/>
</dbReference>
<dbReference type="OrthoDB" id="2016913at2759"/>
<dbReference type="InterPro" id="IPR051345">
    <property type="entry name" value="Importin_beta-like_NTR"/>
</dbReference>
<sequence length="966" mass="107203">MSSPSSPRSPIRQLTCIESGSLNNPDDILYRSKRFNQRSHSSDFKSNLSGTGPWKRKLAPSCEAQFFAATTLHTKLMKNWTEVPEDQYDNLKQKILETIVLYSSGPKIVLNRLCIALATYLIRTSPNHWHHSLEDILCIFRPDNLPNIPPDRTIWILLEVLTVIPEEWSTMLVNSAHKNAVRLEMEKATPKVMALLENLMDANGARDEVRNQAVKALTAWLPIGNQPLSENLNLVQKLVNIVQSQASDPLESCENELEALLQIVTTTQYHYQLRPVLQAVEMILTLHQLVPASENSDFVVGVYRVLIGAGESHCHLLLACFATSDTWQISVATGLLHSLLACTKSPGSYPTMEMQSHLTFPFWYMLQDDLMTLREAEMRAASPYVVPVYEELCRVLLYKSQQPPDGVTLTASEAELLRIYRQDIADTIVSCYFIVRHYLISLLTNTMARAETWQEVEAVLHVVFALAEMAWSCEDPEKESGEEGERAIATAIQDDPSNSRAAELERTAIISLLLNIPPFAMSNKHVINALNHAIGAYSEWWIGHSDVLGQLIPTLVASFQDTETSTSATLALKDITLECTTSMAPFAPSLLMSCQAALAKGHLQQAECVRLMYSIGRLLSVLPYEEMFIQLGNIVTEHTNGIAQALSQPASNSSKSMVLLRLRMLGTLCVSMYLNDKRKADPPTLLVIQKLLPVLNAIVRQWPTNPLIVQEVCKCLKGSVVNLVEACEPFVGPIIDLALTCYTTVPNTATIDLARQIFLLFGRSEKTGELVVGFLRTISNTTMGLASSSTQASESGEVLQSYFQLTGAIAKRNLPLIPLAVDPSQLFNLGVASLTLSESGTVKSAGTMLCTLISQSRDHPALVIIVQTHGEHLVHTLLRCIGSESPRGELDSFADIFLMLNKKYCDNLARWLNTILALPNFPTEKATSAAKVIFTKNVLRERANRRRLQEVIQEFALICRGLVTQA</sequence>
<dbReference type="Pfam" id="PF08389">
    <property type="entry name" value="Xpo1"/>
    <property type="match status" value="1"/>
</dbReference>
<protein>
    <recommendedName>
        <fullName evidence="10">Importin-13</fullName>
    </recommendedName>
</protein>
<keyword evidence="3" id="KW-0813">Transport</keyword>
<dbReference type="InterPro" id="IPR040520">
    <property type="entry name" value="Importin_rep_3"/>
</dbReference>
<evidence type="ECO:0000313" key="9">
    <source>
        <dbReference type="Proteomes" id="UP000466442"/>
    </source>
</evidence>
<organism evidence="8 9">
    <name type="scientific">Apolygus lucorum</name>
    <name type="common">Small green plant bug</name>
    <name type="synonym">Lygocoris lucorum</name>
    <dbReference type="NCBI Taxonomy" id="248454"/>
    <lineage>
        <taxon>Eukaryota</taxon>
        <taxon>Metazoa</taxon>
        <taxon>Ecdysozoa</taxon>
        <taxon>Arthropoda</taxon>
        <taxon>Hexapoda</taxon>
        <taxon>Insecta</taxon>
        <taxon>Pterygota</taxon>
        <taxon>Neoptera</taxon>
        <taxon>Paraneoptera</taxon>
        <taxon>Hemiptera</taxon>
        <taxon>Heteroptera</taxon>
        <taxon>Panheteroptera</taxon>
        <taxon>Cimicomorpha</taxon>
        <taxon>Miridae</taxon>
        <taxon>Mirini</taxon>
        <taxon>Apolygus</taxon>
    </lineage>
</organism>
<evidence type="ECO:0008006" key="10">
    <source>
        <dbReference type="Google" id="ProtNLM"/>
    </source>
</evidence>
<accession>A0A8S9WPI7</accession>
<evidence type="ECO:0000256" key="5">
    <source>
        <dbReference type="ARBA" id="ARBA00023242"/>
    </source>
</evidence>
<dbReference type="InterPro" id="IPR016024">
    <property type="entry name" value="ARM-type_fold"/>
</dbReference>
<dbReference type="GO" id="GO:0005634">
    <property type="term" value="C:nucleus"/>
    <property type="evidence" value="ECO:0007669"/>
    <property type="project" value="UniProtKB-SubCell"/>
</dbReference>
<dbReference type="InterPro" id="IPR001494">
    <property type="entry name" value="Importin-beta_N"/>
</dbReference>
<evidence type="ECO:0000256" key="1">
    <source>
        <dbReference type="ARBA" id="ARBA00004123"/>
    </source>
</evidence>
<evidence type="ECO:0000313" key="8">
    <source>
        <dbReference type="EMBL" id="KAF6198134.1"/>
    </source>
</evidence>
<dbReference type="SUPFAM" id="SSF48371">
    <property type="entry name" value="ARM repeat"/>
    <property type="match status" value="1"/>
</dbReference>
<dbReference type="Gene3D" id="1.25.10.10">
    <property type="entry name" value="Leucine-rich Repeat Variant"/>
    <property type="match status" value="1"/>
</dbReference>
<dbReference type="GO" id="GO:0005737">
    <property type="term" value="C:cytoplasm"/>
    <property type="evidence" value="ECO:0007669"/>
    <property type="project" value="TreeGrafter"/>
</dbReference>
<evidence type="ECO:0000256" key="4">
    <source>
        <dbReference type="ARBA" id="ARBA00022737"/>
    </source>
</evidence>
<keyword evidence="4" id="KW-0677">Repeat</keyword>
<feature type="domain" description="Exportin-1/Importin-beta-like" evidence="7">
    <location>
        <begin position="106"/>
        <end position="242"/>
    </location>
</feature>
<evidence type="ECO:0000259" key="7">
    <source>
        <dbReference type="Pfam" id="PF08389"/>
    </source>
</evidence>
<dbReference type="InterPro" id="IPR011989">
    <property type="entry name" value="ARM-like"/>
</dbReference>
<keyword evidence="5" id="KW-0539">Nucleus</keyword>
<name>A0A8S9WPI7_APOLU</name>
<dbReference type="AlphaFoldDB" id="A0A8S9WPI7"/>
<evidence type="ECO:0000256" key="2">
    <source>
        <dbReference type="ARBA" id="ARBA00007991"/>
    </source>
</evidence>
<comment type="caution">
    <text evidence="8">The sequence shown here is derived from an EMBL/GenBank/DDBJ whole genome shotgun (WGS) entry which is preliminary data.</text>
</comment>
<evidence type="ECO:0000256" key="3">
    <source>
        <dbReference type="ARBA" id="ARBA00022448"/>
    </source>
</evidence>
<keyword evidence="9" id="KW-1185">Reference proteome</keyword>
<reference evidence="8" key="1">
    <citation type="journal article" date="2021" name="Mol. Ecol. Resour.">
        <title>Apolygus lucorum genome provides insights into omnivorousness and mesophyll feeding.</title>
        <authorList>
            <person name="Liu Y."/>
            <person name="Liu H."/>
            <person name="Wang H."/>
            <person name="Huang T."/>
            <person name="Liu B."/>
            <person name="Yang B."/>
            <person name="Yin L."/>
            <person name="Li B."/>
            <person name="Zhang Y."/>
            <person name="Zhang S."/>
            <person name="Jiang F."/>
            <person name="Zhang X."/>
            <person name="Ren Y."/>
            <person name="Wang B."/>
            <person name="Wang S."/>
            <person name="Lu Y."/>
            <person name="Wu K."/>
            <person name="Fan W."/>
            <person name="Wang G."/>
        </authorList>
    </citation>
    <scope>NUCLEOTIDE SEQUENCE</scope>
    <source>
        <strain evidence="8">12Hb</strain>
    </source>
</reference>
<comment type="similarity">
    <text evidence="2">Belongs to the importin beta family.</text>
</comment>
<dbReference type="Pfam" id="PF03810">
    <property type="entry name" value="IBN_N"/>
    <property type="match status" value="1"/>
</dbReference>
<comment type="subcellular location">
    <subcellularLocation>
        <location evidence="1">Nucleus</location>
    </subcellularLocation>
</comment>